<dbReference type="InParanoid" id="E0VJ85"/>
<dbReference type="CTD" id="8230713"/>
<dbReference type="GeneID" id="8230713"/>
<dbReference type="EMBL" id="AAZO01002788">
    <property type="status" value="NOT_ANNOTATED_CDS"/>
    <property type="molecule type" value="Genomic_DNA"/>
</dbReference>
<accession>E0VJ85</accession>
<reference evidence="2" key="3">
    <citation type="submission" date="2020-05" db="UniProtKB">
        <authorList>
            <consortium name="EnsemblMetazoa"/>
        </authorList>
    </citation>
    <scope>IDENTIFICATION</scope>
    <source>
        <strain evidence="2">USDA</strain>
    </source>
</reference>
<protein>
    <submittedName>
        <fullName evidence="1 2">Uncharacterized protein</fullName>
    </submittedName>
</protein>
<sequence length="59" mass="6994">MYSFILFQNAILSRSNKEEDVNYDEIGMDESSECHDQNFEDLRHSEAHLFKISLHRTDS</sequence>
<dbReference type="Proteomes" id="UP000009046">
    <property type="component" value="Unassembled WGS sequence"/>
</dbReference>
<dbReference type="EMBL" id="DS235221">
    <property type="protein sequence ID" value="EEB13441.1"/>
    <property type="molecule type" value="Genomic_DNA"/>
</dbReference>
<reference evidence="1" key="1">
    <citation type="submission" date="2007-04" db="EMBL/GenBank/DDBJ databases">
        <title>Annotation of Pediculus humanus corporis strain USDA.</title>
        <authorList>
            <person name="Kirkness E."/>
            <person name="Hannick L."/>
            <person name="Hass B."/>
            <person name="Bruggner R."/>
            <person name="Lawson D."/>
            <person name="Bidwell S."/>
            <person name="Joardar V."/>
            <person name="Caler E."/>
            <person name="Walenz B."/>
            <person name="Inman J."/>
            <person name="Schobel S."/>
            <person name="Galinsky K."/>
            <person name="Amedeo P."/>
            <person name="Strausberg R."/>
        </authorList>
    </citation>
    <scope>NUCLEOTIDE SEQUENCE</scope>
    <source>
        <strain evidence="1">USDA</strain>
    </source>
</reference>
<dbReference type="KEGG" id="phu:Phum_PHUM240550"/>
<dbReference type="RefSeq" id="XP_002426179.1">
    <property type="nucleotide sequence ID" value="XM_002426134.1"/>
</dbReference>
<evidence type="ECO:0000313" key="2">
    <source>
        <dbReference type="EnsemblMetazoa" id="PHUM240550-PA"/>
    </source>
</evidence>
<dbReference type="AlphaFoldDB" id="E0VJ85"/>
<reference evidence="1" key="2">
    <citation type="submission" date="2007-04" db="EMBL/GenBank/DDBJ databases">
        <title>The genome of the human body louse.</title>
        <authorList>
            <consortium name="The Human Body Louse Genome Consortium"/>
            <person name="Kirkness E."/>
            <person name="Walenz B."/>
            <person name="Hass B."/>
            <person name="Bruggner R."/>
            <person name="Strausberg R."/>
        </authorList>
    </citation>
    <scope>NUCLEOTIDE SEQUENCE</scope>
    <source>
        <strain evidence="1">USDA</strain>
    </source>
</reference>
<proteinExistence type="predicted"/>
<evidence type="ECO:0000313" key="3">
    <source>
        <dbReference type="Proteomes" id="UP000009046"/>
    </source>
</evidence>
<gene>
    <name evidence="2" type="primary">8230713</name>
    <name evidence="1" type="ORF">Phum_PHUM240550</name>
</gene>
<name>E0VJ85_PEDHC</name>
<dbReference type="VEuPathDB" id="VectorBase:PHUM240550"/>
<dbReference type="HOGENOM" id="CLU_2963570_0_0_1"/>
<evidence type="ECO:0000313" key="1">
    <source>
        <dbReference type="EMBL" id="EEB13441.1"/>
    </source>
</evidence>
<keyword evidence="3" id="KW-1185">Reference proteome</keyword>
<dbReference type="EnsemblMetazoa" id="PHUM240550-RA">
    <property type="protein sequence ID" value="PHUM240550-PA"/>
    <property type="gene ID" value="PHUM240550"/>
</dbReference>
<organism>
    <name type="scientific">Pediculus humanus subsp. corporis</name>
    <name type="common">Body louse</name>
    <dbReference type="NCBI Taxonomy" id="121224"/>
    <lineage>
        <taxon>Eukaryota</taxon>
        <taxon>Metazoa</taxon>
        <taxon>Ecdysozoa</taxon>
        <taxon>Arthropoda</taxon>
        <taxon>Hexapoda</taxon>
        <taxon>Insecta</taxon>
        <taxon>Pterygota</taxon>
        <taxon>Neoptera</taxon>
        <taxon>Paraneoptera</taxon>
        <taxon>Psocodea</taxon>
        <taxon>Troctomorpha</taxon>
        <taxon>Phthiraptera</taxon>
        <taxon>Anoplura</taxon>
        <taxon>Pediculidae</taxon>
        <taxon>Pediculus</taxon>
    </lineage>
</organism>